<evidence type="ECO:0000256" key="2">
    <source>
        <dbReference type="SAM" id="SignalP"/>
    </source>
</evidence>
<dbReference type="RefSeq" id="WP_226927451.1">
    <property type="nucleotide sequence ID" value="NZ_JABSNO010000008.1"/>
</dbReference>
<keyword evidence="2" id="KW-0732">Signal</keyword>
<gene>
    <name evidence="4" type="ORF">HNQ03_001372</name>
</gene>
<organism evidence="4 5">
    <name type="scientific">Frigoriflavimonas asaccharolytica</name>
    <dbReference type="NCBI Taxonomy" id="2735899"/>
    <lineage>
        <taxon>Bacteria</taxon>
        <taxon>Pseudomonadati</taxon>
        <taxon>Bacteroidota</taxon>
        <taxon>Flavobacteriia</taxon>
        <taxon>Flavobacteriales</taxon>
        <taxon>Weeksellaceae</taxon>
        <taxon>Frigoriflavimonas</taxon>
    </lineage>
</organism>
<reference evidence="4" key="1">
    <citation type="submission" date="2020-05" db="EMBL/GenBank/DDBJ databases">
        <title>Genomic Encyclopedia of Type Strains, Phase IV (KMG-V): Genome sequencing to study the core and pangenomes of soil and plant-associated prokaryotes.</title>
        <authorList>
            <person name="Whitman W."/>
        </authorList>
    </citation>
    <scope>NUCLEOTIDE SEQUENCE</scope>
    <source>
        <strain evidence="4">16F</strain>
    </source>
</reference>
<comment type="similarity">
    <text evidence="1">Belongs to the transglycosylase Slt family.</text>
</comment>
<dbReference type="Pfam" id="PF01464">
    <property type="entry name" value="SLT"/>
    <property type="match status" value="1"/>
</dbReference>
<dbReference type="SUPFAM" id="SSF53955">
    <property type="entry name" value="Lysozyme-like"/>
    <property type="match status" value="1"/>
</dbReference>
<feature type="chain" id="PRO_5035241586" evidence="2">
    <location>
        <begin position="24"/>
        <end position="295"/>
    </location>
</feature>
<keyword evidence="5" id="KW-1185">Reference proteome</keyword>
<dbReference type="CDD" id="cd16894">
    <property type="entry name" value="MltD-like"/>
    <property type="match status" value="1"/>
</dbReference>
<dbReference type="PANTHER" id="PTHR37423">
    <property type="entry name" value="SOLUBLE LYTIC MUREIN TRANSGLYCOSYLASE-RELATED"/>
    <property type="match status" value="1"/>
</dbReference>
<feature type="domain" description="Transglycosylase SLT" evidence="3">
    <location>
        <begin position="63"/>
        <end position="158"/>
    </location>
</feature>
<accession>A0A8J8G6T4</accession>
<proteinExistence type="inferred from homology"/>
<evidence type="ECO:0000256" key="1">
    <source>
        <dbReference type="ARBA" id="ARBA00007734"/>
    </source>
</evidence>
<name>A0A8J8G6T4_9FLAO</name>
<evidence type="ECO:0000313" key="5">
    <source>
        <dbReference type="Proteomes" id="UP000610746"/>
    </source>
</evidence>
<dbReference type="Proteomes" id="UP000610746">
    <property type="component" value="Unassembled WGS sequence"/>
</dbReference>
<dbReference type="InterPro" id="IPR008258">
    <property type="entry name" value="Transglycosylase_SLT_dom_1"/>
</dbReference>
<evidence type="ECO:0000313" key="4">
    <source>
        <dbReference type="EMBL" id="NRS92304.1"/>
    </source>
</evidence>
<dbReference type="AlphaFoldDB" id="A0A8J8G6T4"/>
<evidence type="ECO:0000259" key="3">
    <source>
        <dbReference type="Pfam" id="PF01464"/>
    </source>
</evidence>
<protein>
    <submittedName>
        <fullName evidence="4">Membrane-bound lytic murein transglycosylase D</fullName>
    </submittedName>
</protein>
<dbReference type="Gene3D" id="1.10.530.10">
    <property type="match status" value="1"/>
</dbReference>
<comment type="caution">
    <text evidence="4">The sequence shown here is derived from an EMBL/GenBank/DDBJ whole genome shotgun (WGS) entry which is preliminary data.</text>
</comment>
<feature type="signal peptide" evidence="2">
    <location>
        <begin position="1"/>
        <end position="23"/>
    </location>
</feature>
<dbReference type="PANTHER" id="PTHR37423:SF2">
    <property type="entry name" value="MEMBRANE-BOUND LYTIC MUREIN TRANSGLYCOSYLASE C"/>
    <property type="match status" value="1"/>
</dbReference>
<sequence>MKNFIFKYFIFFIGLFCSTQLFAQRLSATDTSEQSVRKYQNIIKNNKELVRFIEYSFSSRGIPKHMRNLAIIESHLDRNSISVAGASGVWQFMVGHANDYGLTDEDRNDMYKSTKAVTNSLINLYNKYQNWVTVVAAYNCGEGNVSKAMTKAGSKNYTDFKNFLPAETQNHVQKYLNASFATGELEAVLQDYYKTPKIQKNAVKKEIPKSKKAAIASVPTSQFNPDLAQTSINGAHNLDVIAEYLKISKSEILVLNPGIEKNLRERGETTLLLPKELMDTFIINKYKILAASLKK</sequence>
<dbReference type="InterPro" id="IPR023346">
    <property type="entry name" value="Lysozyme-like_dom_sf"/>
</dbReference>
<dbReference type="EMBL" id="JABSNO010000008">
    <property type="protein sequence ID" value="NRS92304.1"/>
    <property type="molecule type" value="Genomic_DNA"/>
</dbReference>